<sequence length="752" mass="82997">MADRLPRYQQTGIAIDPYRAAALPAIEYAPLSREMRNLSQAQQGALDRVINFAGKIGMEQAEEKGRAAVDTPEKAKQVLEITKETGMPRTVYDKAAYDQANEIVALQLQNDGRRLLSEKVNAFKNDPNSDPIQFLAEAADVRDGLESLTTLLDPKLRGRVSNDLDRIKNVSFLEISERHNDRVSQQLKATTLAGLEQRGQDAIRIMSSGMVNSENMLFQELQTLKQFGISGGFSPLEIEREMQKIAEQAHIARFRKEYEKAPNKAEFLKRVQADLGAGPIGELYDKEGNPLKQNRITRGIDVNRMGALVNEIEADLRSRDAQFRALRTELKTDVSESLRIISLGQVPSEGVVTEIQGRARNLGLPANDPTMRQVNYLSILRQQSIAFNKMSPIQLGDWVRDAQSKTTGGATLEQAMLIDVAQKSLAHKTTMLEKDPVGYMNQTGAAEVKTLNFAASPVDLVKQIGERVTQSKSFAASMNVAPKYFSQDEAGALTTFLQTATPDQQITLLGVMNQGFGKNSGNAMNELSKFAPEFAHAGGLIISGASKQTVYDALNGMRQAQAGNKPFEGTGDAATRKNVIADQLGGAYAFAPKTRSAIISTADNIYTQRAIVAGKTTFDDNMYKQAFQEASGMTIAKNGKAYGGIIEYRGTRIPIPNNVAQDSFKDIINRATYEDFSAVSNGLPEDDQGRKFTIDRLRKGYPAFIDTDRAVWYYEDYRGKTSPLAFTIKDKSALVVDFRQLADRVKQREGIK</sequence>
<proteinExistence type="predicted"/>
<protein>
    <submittedName>
        <fullName evidence="1">Uncharacterized protein</fullName>
    </submittedName>
</protein>
<gene>
    <name evidence="1" type="ORF">UFOVP767_29</name>
</gene>
<name>A0A6J5NP29_9CAUD</name>
<organism evidence="1">
    <name type="scientific">uncultured Caudovirales phage</name>
    <dbReference type="NCBI Taxonomy" id="2100421"/>
    <lineage>
        <taxon>Viruses</taxon>
        <taxon>Duplodnaviria</taxon>
        <taxon>Heunggongvirae</taxon>
        <taxon>Uroviricota</taxon>
        <taxon>Caudoviricetes</taxon>
        <taxon>Peduoviridae</taxon>
        <taxon>Maltschvirus</taxon>
        <taxon>Maltschvirus maltsch</taxon>
    </lineage>
</organism>
<dbReference type="EMBL" id="LR796714">
    <property type="protein sequence ID" value="CAB4160687.1"/>
    <property type="molecule type" value="Genomic_DNA"/>
</dbReference>
<reference evidence="1" key="1">
    <citation type="submission" date="2020-04" db="EMBL/GenBank/DDBJ databases">
        <authorList>
            <person name="Chiriac C."/>
            <person name="Salcher M."/>
            <person name="Ghai R."/>
            <person name="Kavagutti S V."/>
        </authorList>
    </citation>
    <scope>NUCLEOTIDE SEQUENCE</scope>
</reference>
<evidence type="ECO:0000313" key="1">
    <source>
        <dbReference type="EMBL" id="CAB4160687.1"/>
    </source>
</evidence>
<accession>A0A6J5NP29</accession>